<evidence type="ECO:0000313" key="1">
    <source>
        <dbReference type="EMBL" id="BAB63810.1"/>
    </source>
</evidence>
<gene>
    <name evidence="1" type="primary">P0423B08.28</name>
</gene>
<dbReference type="AlphaFoldDB" id="Q94CV2"/>
<sequence length="209" mass="22778">MHTAAHRLGRGSLLPRMNAKSSALASGFRLSQVGALSGVRGPDTVSALRAQRAHPPEPGAASLFQLRRFCPSRARAGCEIDSGARTASEKSYTPMRERRGHDTSINADTVMKVLTGRRLRSQVGRAHHIVVRPDVRGRAWQKRQSASAMEKAATPTYGSTTEPTAITCRTHETKERATPRPHTPSPCRCGVRSAAWMRFVGACVGKHKY</sequence>
<reference evidence="1" key="1">
    <citation type="journal article" date="2002" name="Nature">
        <title>The genome sequence and structure of rice chromosome 1.</title>
        <authorList>
            <person name="Sasaki T."/>
            <person name="Matsumoto T."/>
            <person name="Yamamoto K."/>
            <person name="Sakata K."/>
            <person name="Baba T."/>
            <person name="Katayose Y."/>
            <person name="Wu J."/>
            <person name="Niimura Y."/>
            <person name="Cheng Z."/>
            <person name="Nagamura Y."/>
            <person name="Antonio B.A."/>
            <person name="Kanamori H."/>
            <person name="Hosokawa S."/>
            <person name="Masukawa M."/>
            <person name="Arikawa K."/>
            <person name="Chiden Y."/>
            <person name="Hayashi M."/>
            <person name="Okamoto M."/>
            <person name="Ando T."/>
            <person name="Aoki H."/>
            <person name="Arita K."/>
            <person name="Hamada M."/>
            <person name="Harada C."/>
            <person name="Hijishita S."/>
            <person name="Honda M."/>
            <person name="Ichikawa Y."/>
            <person name="Idonuma A."/>
            <person name="Iijima M."/>
            <person name="Ikeda M."/>
            <person name="Ikeno M."/>
            <person name="Itoh S."/>
            <person name="Itoh T."/>
            <person name="Itoh Y."/>
            <person name="Itoh Y."/>
            <person name="Iwabuchi A."/>
            <person name="Kamiya K."/>
            <person name="Karasawa W."/>
            <person name="Katagiri S."/>
            <person name="Kikuta A."/>
            <person name="Kobayashi N."/>
            <person name="Kono I."/>
            <person name="Machita K."/>
            <person name="Maehara T."/>
            <person name="Mizuno H."/>
            <person name="Mizubayashi T."/>
            <person name="Mukai Y."/>
            <person name="Nagasaki H."/>
            <person name="Nakashima M."/>
            <person name="Nakama Y."/>
            <person name="Nakamichi Y."/>
            <person name="Nakamura M."/>
            <person name="Namiki N."/>
            <person name="Negishi M."/>
            <person name="Ohta I."/>
            <person name="Ono N."/>
            <person name="Saji S."/>
            <person name="Sakai K."/>
            <person name="Shibata M."/>
            <person name="Shimokawa T."/>
            <person name="Shomura A."/>
            <person name="Song J."/>
            <person name="Takazaki Y."/>
            <person name="Terasawa K."/>
            <person name="Tsuji K."/>
            <person name="Waki K."/>
            <person name="Yamagata H."/>
            <person name="Yamane H."/>
            <person name="Yoshiki S."/>
            <person name="Yoshihara R."/>
            <person name="Yukawa K."/>
            <person name="Zhong H."/>
            <person name="Iwama H."/>
            <person name="Endo T."/>
            <person name="Ito H."/>
            <person name="Hahn J.H."/>
            <person name="Kim H.I."/>
            <person name="Eun M.Y."/>
            <person name="Yano M."/>
            <person name="Jiang J."/>
            <person name="Gojobori T."/>
        </authorList>
    </citation>
    <scope>NUCLEOTIDE SEQUENCE [LARGE SCALE GENOMIC DNA]</scope>
</reference>
<organism evidence="1">
    <name type="scientific">Oryza sativa subsp. japonica</name>
    <name type="common">Rice</name>
    <dbReference type="NCBI Taxonomy" id="39947"/>
    <lineage>
        <taxon>Eukaryota</taxon>
        <taxon>Viridiplantae</taxon>
        <taxon>Streptophyta</taxon>
        <taxon>Embryophyta</taxon>
        <taxon>Tracheophyta</taxon>
        <taxon>Spermatophyta</taxon>
        <taxon>Magnoliopsida</taxon>
        <taxon>Liliopsida</taxon>
        <taxon>Poales</taxon>
        <taxon>Poaceae</taxon>
        <taxon>BOP clade</taxon>
        <taxon>Oryzoideae</taxon>
        <taxon>Oryzeae</taxon>
        <taxon>Oryzinae</taxon>
        <taxon>Oryza</taxon>
        <taxon>Oryza sativa</taxon>
    </lineage>
</organism>
<name>Q94CV2_ORYSJ</name>
<dbReference type="EMBL" id="AP003611">
    <property type="protein sequence ID" value="BAB63810.1"/>
    <property type="molecule type" value="Genomic_DNA"/>
</dbReference>
<proteinExistence type="predicted"/>
<dbReference type="Proteomes" id="UP000817658">
    <property type="component" value="Chromosome 1"/>
</dbReference>
<protein>
    <submittedName>
        <fullName evidence="1">Uncharacterized protein</fullName>
    </submittedName>
</protein>
<accession>Q94CV2</accession>